<reference evidence="1 3" key="1">
    <citation type="submission" date="2015-09" db="EMBL/GenBank/DDBJ databases">
        <authorList>
            <consortium name="Pathogen Informatics"/>
        </authorList>
    </citation>
    <scope>NUCLEOTIDE SEQUENCE [LARGE SCALE GENOMIC DNA]</scope>
    <source>
        <strain evidence="1 3">2789STDY5834880</strain>
    </source>
</reference>
<evidence type="ECO:0000313" key="4">
    <source>
        <dbReference type="Proteomes" id="UP000491168"/>
    </source>
</evidence>
<sequence length="62" mass="6474">MKMNLEALNALEQKLAEYSKVNGPIAEHMAQNSNTCTDCYQTGGGGCKGTCRGTCGGSCNGR</sequence>
<evidence type="ECO:0000313" key="2">
    <source>
        <dbReference type="EMBL" id="KAA5492969.1"/>
    </source>
</evidence>
<dbReference type="AlphaFoldDB" id="A0A174N7C0"/>
<evidence type="ECO:0000313" key="3">
    <source>
        <dbReference type="Proteomes" id="UP000095657"/>
    </source>
</evidence>
<organism evidence="1 3">
    <name type="scientific">Bacteroides caccae</name>
    <dbReference type="NCBI Taxonomy" id="47678"/>
    <lineage>
        <taxon>Bacteria</taxon>
        <taxon>Pseudomonadati</taxon>
        <taxon>Bacteroidota</taxon>
        <taxon>Bacteroidia</taxon>
        <taxon>Bacteroidales</taxon>
        <taxon>Bacteroidaceae</taxon>
        <taxon>Bacteroides</taxon>
    </lineage>
</organism>
<dbReference type="Proteomes" id="UP000095657">
    <property type="component" value="Unassembled WGS sequence"/>
</dbReference>
<accession>A0A174N7C0</accession>
<dbReference type="EMBL" id="VVYF01000007">
    <property type="protein sequence ID" value="KAA5492969.1"/>
    <property type="molecule type" value="Genomic_DNA"/>
</dbReference>
<dbReference type="STRING" id="47678.ERS852494_02293"/>
<name>A0A174N7C0_9BACE</name>
<evidence type="ECO:0000313" key="1">
    <source>
        <dbReference type="EMBL" id="CUP44642.1"/>
    </source>
</evidence>
<protein>
    <submittedName>
        <fullName evidence="1">Uncharacterized protein</fullName>
    </submittedName>
</protein>
<proteinExistence type="predicted"/>
<dbReference type="RefSeq" id="WP_055171963.1">
    <property type="nucleotide sequence ID" value="NZ_CAXSSI010000001.1"/>
</dbReference>
<dbReference type="EMBL" id="CZAI01000004">
    <property type="protein sequence ID" value="CUP44642.1"/>
    <property type="molecule type" value="Genomic_DNA"/>
</dbReference>
<dbReference type="Proteomes" id="UP000491168">
    <property type="component" value="Unassembled WGS sequence"/>
</dbReference>
<gene>
    <name evidence="1" type="ORF">ERS852494_02293</name>
    <name evidence="2" type="ORF">F2Y35_08830</name>
</gene>
<reference evidence="2 4" key="2">
    <citation type="journal article" date="2019" name="Nat. Med.">
        <title>A library of human gut bacterial isolates paired with longitudinal multiomics data enables mechanistic microbiome research.</title>
        <authorList>
            <person name="Poyet M."/>
            <person name="Groussin M."/>
            <person name="Gibbons S.M."/>
            <person name="Avila-Pacheco J."/>
            <person name="Jiang X."/>
            <person name="Kearney S.M."/>
            <person name="Perrotta A.R."/>
            <person name="Berdy B."/>
            <person name="Zhao S."/>
            <person name="Lieberman T.D."/>
            <person name="Swanson P.K."/>
            <person name="Smith M."/>
            <person name="Roesemann S."/>
            <person name="Alexander J.E."/>
            <person name="Rich S.A."/>
            <person name="Livny J."/>
            <person name="Vlamakis H."/>
            <person name="Clish C."/>
            <person name="Bullock K."/>
            <person name="Deik A."/>
            <person name="Scott J."/>
            <person name="Pierce K.A."/>
            <person name="Xavier R.J."/>
            <person name="Alm E.J."/>
        </authorList>
    </citation>
    <scope>NUCLEOTIDE SEQUENCE [LARGE SCALE GENOMIC DNA]</scope>
    <source>
        <strain evidence="2 4">BIOML-A21</strain>
    </source>
</reference>